<dbReference type="InterPro" id="IPR018307">
    <property type="entry name" value="ABL9/DENND6_dom"/>
</dbReference>
<dbReference type="GeneID" id="106475595"/>
<proteinExistence type="inferred from homology"/>
<gene>
    <name evidence="5" type="primary">LOC106475595</name>
</gene>
<dbReference type="Pfam" id="PF09794">
    <property type="entry name" value="Avl9"/>
    <property type="match status" value="1"/>
</dbReference>
<comment type="similarity">
    <text evidence="1">Belongs to the AVL9 family.</text>
</comment>
<organism evidence="4 5">
    <name type="scientific">Limulus polyphemus</name>
    <name type="common">Atlantic horseshoe crab</name>
    <dbReference type="NCBI Taxonomy" id="6850"/>
    <lineage>
        <taxon>Eukaryota</taxon>
        <taxon>Metazoa</taxon>
        <taxon>Ecdysozoa</taxon>
        <taxon>Arthropoda</taxon>
        <taxon>Chelicerata</taxon>
        <taxon>Merostomata</taxon>
        <taxon>Xiphosura</taxon>
        <taxon>Limulidae</taxon>
        <taxon>Limulus</taxon>
    </lineage>
</organism>
<dbReference type="InterPro" id="IPR037516">
    <property type="entry name" value="Tripartite_DENN"/>
</dbReference>
<evidence type="ECO:0000256" key="2">
    <source>
        <dbReference type="SAM" id="MobiDB-lite"/>
    </source>
</evidence>
<accession>A0ABM1BZR9</accession>
<evidence type="ECO:0000259" key="3">
    <source>
        <dbReference type="PROSITE" id="PS50211"/>
    </source>
</evidence>
<name>A0ABM1BZR9_LIMPO</name>
<dbReference type="InterPro" id="IPR051731">
    <property type="entry name" value="DENND11/AVL9_GEFs"/>
</dbReference>
<dbReference type="RefSeq" id="XP_013791726.1">
    <property type="nucleotide sequence ID" value="XM_013936272.2"/>
</dbReference>
<feature type="region of interest" description="Disordered" evidence="2">
    <location>
        <begin position="279"/>
        <end position="313"/>
    </location>
</feature>
<feature type="compositionally biased region" description="Basic and acidic residues" evidence="2">
    <location>
        <begin position="302"/>
        <end position="313"/>
    </location>
</feature>
<protein>
    <submittedName>
        <fullName evidence="5">Late secretory pathway protein AVL9 homolog isoform X1</fullName>
    </submittedName>
</protein>
<evidence type="ECO:0000313" key="5">
    <source>
        <dbReference type="RefSeq" id="XP_013791726.1"/>
    </source>
</evidence>
<keyword evidence="4" id="KW-1185">Reference proteome</keyword>
<dbReference type="Proteomes" id="UP000694941">
    <property type="component" value="Unplaced"/>
</dbReference>
<feature type="domain" description="UDENN" evidence="3">
    <location>
        <begin position="1"/>
        <end position="344"/>
    </location>
</feature>
<reference evidence="5" key="1">
    <citation type="submission" date="2025-08" db="UniProtKB">
        <authorList>
            <consortium name="RefSeq"/>
        </authorList>
    </citation>
    <scope>IDENTIFICATION</scope>
    <source>
        <tissue evidence="5">Muscle</tissue>
    </source>
</reference>
<dbReference type="PANTHER" id="PTHR31017">
    <property type="entry name" value="LATE SECRETORY PATHWAY PROTEIN AVL9-RELATED"/>
    <property type="match status" value="1"/>
</dbReference>
<feature type="region of interest" description="Disordered" evidence="2">
    <location>
        <begin position="670"/>
        <end position="693"/>
    </location>
</feature>
<dbReference type="PROSITE" id="PS50211">
    <property type="entry name" value="DENN"/>
    <property type="match status" value="1"/>
</dbReference>
<evidence type="ECO:0000313" key="4">
    <source>
        <dbReference type="Proteomes" id="UP000694941"/>
    </source>
</evidence>
<evidence type="ECO:0000256" key="1">
    <source>
        <dbReference type="ARBA" id="ARBA00038178"/>
    </source>
</evidence>
<dbReference type="PANTHER" id="PTHR31017:SF1">
    <property type="entry name" value="LATE SECRETORY PATHWAY PROTEIN AVL9 HOMOLOG"/>
    <property type="match status" value="1"/>
</dbReference>
<sequence>MLRGYSISLDITRGTVQKSVCVLSRLPLYGLIQAKLELITHAYFDERDFSKVALLEETYKNLNSSLSPDLVWGSQVFLGLPARDLILIFKHKTLMLFKLLMLERKVLFYNGGVKDLCSVVLTLCSLFPGMIEKGLDEAASVNMKRLSPDLRTTQEGDYLEVHYEDSEAQLGPGYDPAFLSLDKEEDTNNELNGNKLESRPQNLHPLYSQNTFTSSQSEDCDLTEPSLSNKEVWQDADNQNSLHIQYLNAHGNEDEVESNFRDKNTKEILSETKYFDQCRSTRSGELTSRSDHTDSVGQEASVVHRTESTPEDETLLKEIDEDLTSLSSADHLITDIYDEPDHNDHKDVILGGTEEVVVKSSSQIERNGVLKLSHVTDRLEVSTEDSLSVNSETSLLDEAMKNNDYKSVSLTSLISLELDSCGLPLEIFKKGSLCHPYLSLPFLDHLADVNICNFVIGANNVLFKQKKHLFDVIVEIEESKVEVFDADLRKQLHLTTEDLRFADYLVKHVSEEKNDVFLDGTGWEGGDEWVRAQFKLYLLSLLRTAQLEDCSKETENFNSSFVMAWKTTHNYRKWKSGNYLGVLEVNPVHPFHGQLSVSDMKLRLSHAMQSSEKGRKLNQAVVSTGKVVGGAWTSAKSMMSSWWSSLGTPSQDLVTKSPLYSDFNLVTKTYQGEDESQQSKDLNSKVPDSATEG</sequence>